<sequence length="281" mass="31606">MPMRVHLQAVPETMLWTLHNRASESLRGDAFFRDPHAERIYAAIDYPFERHFGPPDSSHAARAQAFDAVIGDWLDEHPAGTVVELGCGLETQCLRLDNGQARWLAIDTPEAIALREHFIVPGSSAAPRLQHWRGDACNLAWMELVDAQEPVFISAQGMLMYFSEQQVQRLLQAVAARFGVGAGAAPLQLMFDVVPPWVAALTQSPGGLWKTSHYRVPTMRWGIGASAVPAQIRQWLGPGAQVRWIGYSHYRAWPAWYLQWLRAWPWARDNMPGMVHVTLQP</sequence>
<dbReference type="PANTHER" id="PTHR43619">
    <property type="entry name" value="S-ADENOSYL-L-METHIONINE-DEPENDENT METHYLTRANSFERASE YKTD-RELATED"/>
    <property type="match status" value="1"/>
</dbReference>
<keyword evidence="2 3" id="KW-0808">Transferase</keyword>
<evidence type="ECO:0000256" key="1">
    <source>
        <dbReference type="ARBA" id="ARBA00022603"/>
    </source>
</evidence>
<proteinExistence type="predicted"/>
<accession>A0A2A2AV78</accession>
<dbReference type="GO" id="GO:0008168">
    <property type="term" value="F:methyltransferase activity"/>
    <property type="evidence" value="ECO:0007669"/>
    <property type="project" value="UniProtKB-KW"/>
</dbReference>
<dbReference type="SUPFAM" id="SSF53335">
    <property type="entry name" value="S-adenosyl-L-methionine-dependent methyltransferases"/>
    <property type="match status" value="1"/>
</dbReference>
<dbReference type="AlphaFoldDB" id="A0A2A2AV78"/>
<dbReference type="PIRSF" id="PIRSF028177">
    <property type="entry name" value="Polyketide_synth_Omtfrase_TcmP"/>
    <property type="match status" value="1"/>
</dbReference>
<comment type="caution">
    <text evidence="3">The sequence shown here is derived from an EMBL/GenBank/DDBJ whole genome shotgun (WGS) entry which is preliminary data.</text>
</comment>
<gene>
    <name evidence="3" type="ORF">CK623_01730</name>
</gene>
<keyword evidence="1 3" id="KW-0489">Methyltransferase</keyword>
<dbReference type="InterPro" id="IPR016874">
    <property type="entry name" value="TcmP-like"/>
</dbReference>
<dbReference type="Proteomes" id="UP000218644">
    <property type="component" value="Unassembled WGS sequence"/>
</dbReference>
<dbReference type="Gene3D" id="3.40.50.150">
    <property type="entry name" value="Vaccinia Virus protein VP39"/>
    <property type="match status" value="1"/>
</dbReference>
<dbReference type="PANTHER" id="PTHR43619:SF2">
    <property type="entry name" value="S-ADENOSYL-L-METHIONINE-DEPENDENT METHYLTRANSFERASES SUPERFAMILY PROTEIN"/>
    <property type="match status" value="1"/>
</dbReference>
<evidence type="ECO:0000313" key="3">
    <source>
        <dbReference type="EMBL" id="PAT41653.1"/>
    </source>
</evidence>
<dbReference type="Pfam" id="PF04072">
    <property type="entry name" value="LCM"/>
    <property type="match status" value="1"/>
</dbReference>
<protein>
    <submittedName>
        <fullName evidence="3">Methyltransferase</fullName>
    </submittedName>
</protein>
<dbReference type="GO" id="GO:0032259">
    <property type="term" value="P:methylation"/>
    <property type="evidence" value="ECO:0007669"/>
    <property type="project" value="UniProtKB-KW"/>
</dbReference>
<dbReference type="InterPro" id="IPR029063">
    <property type="entry name" value="SAM-dependent_MTases_sf"/>
</dbReference>
<reference evidence="3 4" key="1">
    <citation type="submission" date="2017-08" db="EMBL/GenBank/DDBJ databases">
        <title>WGS of Clinical strains of the CDC Group NO-1 linked to zoonotic infections in humans.</title>
        <authorList>
            <person name="Bernier A.-M."/>
            <person name="Bernard K."/>
        </authorList>
    </citation>
    <scope>NUCLEOTIDE SEQUENCE [LARGE SCALE GENOMIC DNA]</scope>
    <source>
        <strain evidence="3 4">NML79-0751</strain>
    </source>
</reference>
<dbReference type="InterPro" id="IPR007213">
    <property type="entry name" value="Ppm1/Ppm2/Tcmp"/>
</dbReference>
<dbReference type="EMBL" id="NSJD01000001">
    <property type="protein sequence ID" value="PAT41653.1"/>
    <property type="molecule type" value="Genomic_DNA"/>
</dbReference>
<evidence type="ECO:0000313" key="4">
    <source>
        <dbReference type="Proteomes" id="UP000218644"/>
    </source>
</evidence>
<name>A0A2A2AV78_9BURK</name>
<organism evidence="3 4">
    <name type="scientific">Vandammella animalimorsus</name>
    <dbReference type="NCBI Taxonomy" id="2029117"/>
    <lineage>
        <taxon>Bacteria</taxon>
        <taxon>Pseudomonadati</taxon>
        <taxon>Pseudomonadota</taxon>
        <taxon>Betaproteobacteria</taxon>
        <taxon>Burkholderiales</taxon>
        <taxon>Comamonadaceae</taxon>
        <taxon>Vandammella</taxon>
    </lineage>
</organism>
<evidence type="ECO:0000256" key="2">
    <source>
        <dbReference type="ARBA" id="ARBA00022679"/>
    </source>
</evidence>